<dbReference type="InterPro" id="IPR003959">
    <property type="entry name" value="ATPase_AAA_core"/>
</dbReference>
<comment type="similarity">
    <text evidence="1">Belongs to the AAA ATPase family. BCS1 subfamily.</text>
</comment>
<dbReference type="Pfam" id="PF25426">
    <property type="entry name" value="AAA_lid_BCS1"/>
    <property type="match status" value="1"/>
</dbReference>
<gene>
    <name evidence="7" type="ORF">DHEL01_v210425</name>
</gene>
<feature type="domain" description="AAA+ ATPase" evidence="6">
    <location>
        <begin position="338"/>
        <end position="506"/>
    </location>
</feature>
<evidence type="ECO:0000259" key="6">
    <source>
        <dbReference type="SMART" id="SM00382"/>
    </source>
</evidence>
<dbReference type="InParanoid" id="A0A2P5HLN2"/>
<dbReference type="PROSITE" id="PS00674">
    <property type="entry name" value="AAA"/>
    <property type="match status" value="1"/>
</dbReference>
<dbReference type="InterPro" id="IPR027417">
    <property type="entry name" value="P-loop_NTPase"/>
</dbReference>
<dbReference type="GO" id="GO:0008757">
    <property type="term" value="F:S-adenosylmethionine-dependent methyltransferase activity"/>
    <property type="evidence" value="ECO:0007669"/>
    <property type="project" value="InterPro"/>
</dbReference>
<dbReference type="GO" id="GO:0016887">
    <property type="term" value="F:ATP hydrolysis activity"/>
    <property type="evidence" value="ECO:0007669"/>
    <property type="project" value="InterPro"/>
</dbReference>
<dbReference type="InterPro" id="IPR029063">
    <property type="entry name" value="SAM-dependent_MTases_sf"/>
</dbReference>
<dbReference type="AlphaFoldDB" id="A0A2P5HLN2"/>
<proteinExistence type="inferred from homology"/>
<dbReference type="EMBL" id="MAVT02001349">
    <property type="protein sequence ID" value="POS71178.1"/>
    <property type="molecule type" value="Genomic_DNA"/>
</dbReference>
<dbReference type="InterPro" id="IPR057495">
    <property type="entry name" value="AAA_lid_BCS1"/>
</dbReference>
<dbReference type="InterPro" id="IPR003960">
    <property type="entry name" value="ATPase_AAA_CS"/>
</dbReference>
<evidence type="ECO:0000313" key="7">
    <source>
        <dbReference type="EMBL" id="POS71178.1"/>
    </source>
</evidence>
<dbReference type="SUPFAM" id="SSF53335">
    <property type="entry name" value="S-adenosyl-L-methionine-dependent methyltransferases"/>
    <property type="match status" value="1"/>
</dbReference>
<dbReference type="SUPFAM" id="SSF52540">
    <property type="entry name" value="P-loop containing nucleoside triphosphate hydrolases"/>
    <property type="match status" value="1"/>
</dbReference>
<evidence type="ECO:0000313" key="8">
    <source>
        <dbReference type="Proteomes" id="UP000094444"/>
    </source>
</evidence>
<dbReference type="InterPro" id="IPR050747">
    <property type="entry name" value="Mitochondrial_chaperone_BCS1"/>
</dbReference>
<protein>
    <submittedName>
        <fullName evidence="7">Mitochondrial chaperone BCS1</fullName>
    </submittedName>
</protein>
<reference evidence="7" key="1">
    <citation type="submission" date="2017-09" db="EMBL/GenBank/DDBJ databases">
        <title>Polyketide synthases of a Diaporthe helianthi virulent isolate.</title>
        <authorList>
            <person name="Baroncelli R."/>
        </authorList>
    </citation>
    <scope>NUCLEOTIDE SEQUENCE [LARGE SCALE GENOMIC DNA]</scope>
    <source>
        <strain evidence="7">7/96</strain>
    </source>
</reference>
<evidence type="ECO:0000256" key="3">
    <source>
        <dbReference type="ARBA" id="ARBA00022840"/>
    </source>
</evidence>
<keyword evidence="8" id="KW-1185">Reference proteome</keyword>
<sequence length="610" mass="67885">MIGNSTLDVARKYVADIIPPIMPGSIIHDNGCGVGAVTRAVLERYPEFLTKTTSSTTTTTTIYATDINPEFIDDLKASMSGLGWEDVVKASTMPAENISLADASLTHSFTNFLIFGARDPQKAASEAYRTLSEGGVAVMTTWTTLPHSDALDRTREKLYGETGLPHIKPEWFNPSHVEALMKEAGFERVEVVQAECGLASKSLDTWISMAWSWMGMPRGGWTPRQESEWEANSNLFKQECLKSGFEETLSRRKDKRLEYHGKEAPENWLDIYCFSWNRSTAPACLGNTHFWNRSQSRLRRPLSTVILNQQQKDTAVDDIVNFLSRSGVMWHKEKGLPLRLGYLFSGPPGTGKSSLAFALASNFGLPVYMINLSAPGLSDNDIESLFSSVPRHCIVLLEDVDATQPLSRKLAESKSTVEESYTAPPPVDHDEEDVPLLPLPPGRGGKRASERRGNTVTLSGLLNAIDGVAASEGRILIMTTNHIENLDEALIRTGRADRIVTFTHATKQQAGEMFSNAYTGARWGHHMSRQAVSRHPEMEEWEDSDIPPLATEFAGRIRGGEFSPALLQQYFKDFRAEPRRAVRELDSWMEDPRAYRKPSLRHEHTAAVAT</sequence>
<name>A0A2P5HLN2_DIAHE</name>
<feature type="region of interest" description="Disordered" evidence="5">
    <location>
        <begin position="411"/>
        <end position="452"/>
    </location>
</feature>
<dbReference type="Pfam" id="PF08241">
    <property type="entry name" value="Methyltransf_11"/>
    <property type="match status" value="1"/>
</dbReference>
<keyword evidence="3 4" id="KW-0067">ATP-binding</keyword>
<dbReference type="Gene3D" id="3.40.50.150">
    <property type="entry name" value="Vaccinia Virus protein VP39"/>
    <property type="match status" value="1"/>
</dbReference>
<evidence type="ECO:0000256" key="5">
    <source>
        <dbReference type="SAM" id="MobiDB-lite"/>
    </source>
</evidence>
<dbReference type="Proteomes" id="UP000094444">
    <property type="component" value="Unassembled WGS sequence"/>
</dbReference>
<dbReference type="InterPro" id="IPR003593">
    <property type="entry name" value="AAA+_ATPase"/>
</dbReference>
<comment type="caution">
    <text evidence="7">The sequence shown here is derived from an EMBL/GenBank/DDBJ whole genome shotgun (WGS) entry which is preliminary data.</text>
</comment>
<organism evidence="7 8">
    <name type="scientific">Diaporthe helianthi</name>
    <dbReference type="NCBI Taxonomy" id="158607"/>
    <lineage>
        <taxon>Eukaryota</taxon>
        <taxon>Fungi</taxon>
        <taxon>Dikarya</taxon>
        <taxon>Ascomycota</taxon>
        <taxon>Pezizomycotina</taxon>
        <taxon>Sordariomycetes</taxon>
        <taxon>Sordariomycetidae</taxon>
        <taxon>Diaporthales</taxon>
        <taxon>Diaporthaceae</taxon>
        <taxon>Diaporthe</taxon>
    </lineage>
</organism>
<keyword evidence="2 4" id="KW-0547">Nucleotide-binding</keyword>
<accession>A0A2P5HLN2</accession>
<dbReference type="InterPro" id="IPR013216">
    <property type="entry name" value="Methyltransf_11"/>
</dbReference>
<evidence type="ECO:0000256" key="2">
    <source>
        <dbReference type="ARBA" id="ARBA00022741"/>
    </source>
</evidence>
<dbReference type="GO" id="GO:0005524">
    <property type="term" value="F:ATP binding"/>
    <property type="evidence" value="ECO:0007669"/>
    <property type="project" value="UniProtKB-KW"/>
</dbReference>
<dbReference type="Gene3D" id="3.40.50.300">
    <property type="entry name" value="P-loop containing nucleotide triphosphate hydrolases"/>
    <property type="match status" value="1"/>
</dbReference>
<evidence type="ECO:0000256" key="1">
    <source>
        <dbReference type="ARBA" id="ARBA00007448"/>
    </source>
</evidence>
<dbReference type="CDD" id="cd02440">
    <property type="entry name" value="AdoMet_MTases"/>
    <property type="match status" value="1"/>
</dbReference>
<dbReference type="STRING" id="158607.A0A2P5HLN2"/>
<evidence type="ECO:0000256" key="4">
    <source>
        <dbReference type="RuleBase" id="RU003651"/>
    </source>
</evidence>
<dbReference type="SMART" id="SM00382">
    <property type="entry name" value="AAA"/>
    <property type="match status" value="1"/>
</dbReference>
<dbReference type="PANTHER" id="PTHR23070">
    <property type="entry name" value="BCS1 AAA-TYPE ATPASE"/>
    <property type="match status" value="1"/>
</dbReference>
<dbReference type="Pfam" id="PF00004">
    <property type="entry name" value="AAA"/>
    <property type="match status" value="2"/>
</dbReference>
<dbReference type="OrthoDB" id="10251412at2759"/>